<dbReference type="AlphaFoldDB" id="V5WCG9"/>
<dbReference type="InterPro" id="IPR058397">
    <property type="entry name" value="DUF8084"/>
</dbReference>
<gene>
    <name evidence="1" type="ORF">L21SP2_0031</name>
</gene>
<dbReference type="KEGG" id="slr:L21SP2_0031"/>
<dbReference type="EMBL" id="CP006939">
    <property type="protein sequence ID" value="AHC13477.1"/>
    <property type="molecule type" value="Genomic_DNA"/>
</dbReference>
<dbReference type="Pfam" id="PF26329">
    <property type="entry name" value="DUF8084"/>
    <property type="match status" value="2"/>
</dbReference>
<sequence length="351" mass="41030">MKVIFTDEGVSYFTKSGKKINRFKLSDGVEEYGIHVVDFSPATIQRMQLLDYISKMELPLEDVVSKRKEIIDLIKLMTYGMLYRQFNTLLFENVVESELIQHYNRHNIKNPIDYRTKINQKVLDNILTKNISAVNEIKQMMCQPVIKRIETNESMHESEKNMYKNLARKYLDTLDPLIYFILSIHRGSTGYFQLIRKGQQLLAQFMDKASIPEYLALMLVELLMNMAMGDDQSSALKKLLDDDNIYILLRLSKKRHEKGDRARMHFMISNQKSGFDDMKQKINHRITANISGKSLKDFYEGQTELQENMNLGLYYLSYLNEACKKVHINFESFVNRSETDATTTIHIVLTI</sequence>
<dbReference type="PATRIC" id="fig|1307761.3.peg.31"/>
<dbReference type="STRING" id="1307761.L21SP2_0031"/>
<dbReference type="eggNOG" id="ENOG5033SDH">
    <property type="taxonomic scope" value="Bacteria"/>
</dbReference>
<reference evidence="1 2" key="1">
    <citation type="journal article" date="2015" name="Stand. Genomic Sci.">
        <title>Complete genome sequence and description of Salinispira pacifica gen. nov., sp. nov., a novel spirochaete isolated form a hypersaline microbial mat.</title>
        <authorList>
            <person name="Ben Hania W."/>
            <person name="Joseph M."/>
            <person name="Schumann P."/>
            <person name="Bunk B."/>
            <person name="Fiebig A."/>
            <person name="Sproer C."/>
            <person name="Klenk H.P."/>
            <person name="Fardeau M.L."/>
            <person name="Spring S."/>
        </authorList>
    </citation>
    <scope>NUCLEOTIDE SEQUENCE [LARGE SCALE GENOMIC DNA]</scope>
    <source>
        <strain evidence="1 2">L21-RPul-D2</strain>
    </source>
</reference>
<dbReference type="HOGENOM" id="CLU_058631_0_0_12"/>
<evidence type="ECO:0000313" key="2">
    <source>
        <dbReference type="Proteomes" id="UP000018680"/>
    </source>
</evidence>
<proteinExistence type="predicted"/>
<name>V5WCG9_9SPIO</name>
<keyword evidence="2" id="KW-1185">Reference proteome</keyword>
<protein>
    <submittedName>
        <fullName evidence="1">Uncharacterized protein</fullName>
    </submittedName>
</protein>
<accession>V5WCG9</accession>
<dbReference type="Proteomes" id="UP000018680">
    <property type="component" value="Chromosome"/>
</dbReference>
<evidence type="ECO:0000313" key="1">
    <source>
        <dbReference type="EMBL" id="AHC13477.1"/>
    </source>
</evidence>
<organism evidence="1 2">
    <name type="scientific">Salinispira pacifica</name>
    <dbReference type="NCBI Taxonomy" id="1307761"/>
    <lineage>
        <taxon>Bacteria</taxon>
        <taxon>Pseudomonadati</taxon>
        <taxon>Spirochaetota</taxon>
        <taxon>Spirochaetia</taxon>
        <taxon>Spirochaetales</taxon>
        <taxon>Spirochaetaceae</taxon>
        <taxon>Salinispira</taxon>
    </lineage>
</organism>